<keyword evidence="1" id="KW-1133">Transmembrane helix</keyword>
<evidence type="ECO:0000259" key="2">
    <source>
        <dbReference type="Pfam" id="PF11127"/>
    </source>
</evidence>
<dbReference type="RefSeq" id="WP_026014847.1">
    <property type="nucleotide sequence ID" value="NZ_JACIEN010000004.1"/>
</dbReference>
<organism evidence="3 4">
    <name type="scientific">Chelatococcus caeni</name>
    <dbReference type="NCBI Taxonomy" id="1348468"/>
    <lineage>
        <taxon>Bacteria</taxon>
        <taxon>Pseudomonadati</taxon>
        <taxon>Pseudomonadota</taxon>
        <taxon>Alphaproteobacteria</taxon>
        <taxon>Hyphomicrobiales</taxon>
        <taxon>Chelatococcaceae</taxon>
        <taxon>Chelatococcus</taxon>
    </lineage>
</organism>
<reference evidence="3 4" key="1">
    <citation type="submission" date="2020-08" db="EMBL/GenBank/DDBJ databases">
        <title>Genomic Encyclopedia of Type Strains, Phase IV (KMG-IV): sequencing the most valuable type-strain genomes for metagenomic binning, comparative biology and taxonomic classification.</title>
        <authorList>
            <person name="Goeker M."/>
        </authorList>
    </citation>
    <scope>NUCLEOTIDE SEQUENCE [LARGE SCALE GENOMIC DNA]</scope>
    <source>
        <strain evidence="3 4">DSM 103737</strain>
    </source>
</reference>
<feature type="transmembrane region" description="Helical" evidence="1">
    <location>
        <begin position="33"/>
        <end position="58"/>
    </location>
</feature>
<evidence type="ECO:0000313" key="3">
    <source>
        <dbReference type="EMBL" id="MBB4018532.1"/>
    </source>
</evidence>
<feature type="domain" description="Inner membrane protein YgaP-like transmembrane" evidence="2">
    <location>
        <begin position="1"/>
        <end position="63"/>
    </location>
</feature>
<accession>A0A840C3E4</accession>
<dbReference type="Pfam" id="PF11127">
    <property type="entry name" value="YgaP-like_TM"/>
    <property type="match status" value="1"/>
</dbReference>
<comment type="caution">
    <text evidence="3">The sequence shown here is derived from an EMBL/GenBank/DDBJ whole genome shotgun (WGS) entry which is preliminary data.</text>
</comment>
<keyword evidence="1" id="KW-0472">Membrane</keyword>
<name>A0A840C3E4_9HYPH</name>
<evidence type="ECO:0000313" key="4">
    <source>
        <dbReference type="Proteomes" id="UP000577362"/>
    </source>
</evidence>
<sequence>MTRNIGGIDRAVRIIVGLALLSLAAFVESDARWWGLLGFVPLLTGLFSVCPLYTILGVNTCPVTGERR</sequence>
<gene>
    <name evidence="3" type="ORF">GGR16_003579</name>
</gene>
<proteinExistence type="predicted"/>
<dbReference type="Proteomes" id="UP000577362">
    <property type="component" value="Unassembled WGS sequence"/>
</dbReference>
<keyword evidence="1" id="KW-0812">Transmembrane</keyword>
<protein>
    <recommendedName>
        <fullName evidence="2">Inner membrane protein YgaP-like transmembrane domain-containing protein</fullName>
    </recommendedName>
</protein>
<keyword evidence="4" id="KW-1185">Reference proteome</keyword>
<evidence type="ECO:0000256" key="1">
    <source>
        <dbReference type="SAM" id="Phobius"/>
    </source>
</evidence>
<dbReference type="EMBL" id="JACIEN010000004">
    <property type="protein sequence ID" value="MBB4018532.1"/>
    <property type="molecule type" value="Genomic_DNA"/>
</dbReference>
<dbReference type="InterPro" id="IPR021309">
    <property type="entry name" value="YgaP-like_TM"/>
</dbReference>
<dbReference type="AlphaFoldDB" id="A0A840C3E4"/>
<feature type="transmembrane region" description="Helical" evidence="1">
    <location>
        <begin position="12"/>
        <end position="27"/>
    </location>
</feature>